<feature type="compositionally biased region" description="Basic and acidic residues" evidence="1">
    <location>
        <begin position="120"/>
        <end position="136"/>
    </location>
</feature>
<evidence type="ECO:0000313" key="6">
    <source>
        <dbReference type="Proteomes" id="UP000548326"/>
    </source>
</evidence>
<feature type="compositionally biased region" description="Low complexity" evidence="1">
    <location>
        <begin position="110"/>
        <end position="119"/>
    </location>
</feature>
<feature type="domain" description="DUF4296" evidence="2">
    <location>
        <begin position="1"/>
        <end position="75"/>
    </location>
</feature>
<evidence type="ECO:0000256" key="1">
    <source>
        <dbReference type="SAM" id="MobiDB-lite"/>
    </source>
</evidence>
<comment type="caution">
    <text evidence="4">The sequence shown here is derived from an EMBL/GenBank/DDBJ whole genome shotgun (WGS) entry which is preliminary data.</text>
</comment>
<evidence type="ECO:0000259" key="2">
    <source>
        <dbReference type="Pfam" id="PF14129"/>
    </source>
</evidence>
<feature type="region of interest" description="Disordered" evidence="1">
    <location>
        <begin position="102"/>
        <end position="136"/>
    </location>
</feature>
<name>A0A841JA87_9SPHI</name>
<gene>
    <name evidence="4" type="ORF">HDF22_001378</name>
    <name evidence="3" type="ORF">HDF23_001879</name>
</gene>
<reference evidence="5 6" key="1">
    <citation type="submission" date="2020-08" db="EMBL/GenBank/DDBJ databases">
        <title>Genomic Encyclopedia of Type Strains, Phase IV (KMG-V): Genome sequencing to study the core and pangenomes of soil and plant-associated prokaryotes.</title>
        <authorList>
            <person name="Whitman W."/>
        </authorList>
    </citation>
    <scope>NUCLEOTIDE SEQUENCE [LARGE SCALE GENOMIC DNA]</scope>
    <source>
        <strain evidence="3 5">ANJLi2</strain>
        <strain evidence="4 6">MP601</strain>
    </source>
</reference>
<dbReference type="EMBL" id="JACHCB010000003">
    <property type="protein sequence ID" value="MBB6109136.1"/>
    <property type="molecule type" value="Genomic_DNA"/>
</dbReference>
<accession>A0A841JA87</accession>
<keyword evidence="5" id="KW-1185">Reference proteome</keyword>
<evidence type="ECO:0000313" key="3">
    <source>
        <dbReference type="EMBL" id="MBB6109136.1"/>
    </source>
</evidence>
<dbReference type="Pfam" id="PF14129">
    <property type="entry name" value="DUF4296"/>
    <property type="match status" value="1"/>
</dbReference>
<organism evidence="4 6">
    <name type="scientific">Mucilaginibacter lappiensis</name>
    <dbReference type="NCBI Taxonomy" id="354630"/>
    <lineage>
        <taxon>Bacteria</taxon>
        <taxon>Pseudomonadati</taxon>
        <taxon>Bacteroidota</taxon>
        <taxon>Sphingobacteriia</taxon>
        <taxon>Sphingobacteriales</taxon>
        <taxon>Sphingobacteriaceae</taxon>
        <taxon>Mucilaginibacter</taxon>
    </lineage>
</organism>
<dbReference type="EMBL" id="JACHCA010000003">
    <property type="protein sequence ID" value="MBB6127272.1"/>
    <property type="molecule type" value="Genomic_DNA"/>
</dbReference>
<dbReference type="Proteomes" id="UP000548326">
    <property type="component" value="Unassembled WGS sequence"/>
</dbReference>
<evidence type="ECO:0000313" key="4">
    <source>
        <dbReference type="EMBL" id="MBB6127272.1"/>
    </source>
</evidence>
<proteinExistence type="predicted"/>
<protein>
    <recommendedName>
        <fullName evidence="2">DUF4296 domain-containing protein</fullName>
    </recommendedName>
</protein>
<dbReference type="InterPro" id="IPR025381">
    <property type="entry name" value="DUF4296"/>
</dbReference>
<sequence>MAGLLTEIHIIDGRLYTGLQTPDSLYKYGMGNYLAAFERFHTDSGTFKKSLNYYAKYPDKLTDIYDKVDDRIKALADSVNKISAQKRKDDLKADSIKMAHKADSIKKAAQKPAKAINKADSLKKLKQKHPDALPKK</sequence>
<dbReference type="Proteomes" id="UP000541583">
    <property type="component" value="Unassembled WGS sequence"/>
</dbReference>
<evidence type="ECO:0000313" key="5">
    <source>
        <dbReference type="Proteomes" id="UP000541583"/>
    </source>
</evidence>
<dbReference type="AlphaFoldDB" id="A0A841JA87"/>